<keyword evidence="7" id="KW-1185">Reference proteome</keyword>
<dbReference type="PROSITE" id="PS51649">
    <property type="entry name" value="NPH3"/>
    <property type="match status" value="1"/>
</dbReference>
<dbReference type="PANTHER" id="PTHR32370">
    <property type="entry name" value="OS12G0117600 PROTEIN"/>
    <property type="match status" value="1"/>
</dbReference>
<sequence length="656" mass="73987">MFMASHSLYLIAPLLSFLKIIDLYVSRMVFSHCGRITYRRFFTSGLPSDVIIEVDGMLFHLHKFPLVFRSGKLACLLREHLEKNSDIHKLKLTGIPGGPDCFELAVKFCYGIRLELTGKNVVPLRCAAEYLEMTDDFGGENLISYTEAFLEEVVLRNLKECMQALCSCENLTEAEELGIVDICINAVVSMACQDSSLLSSPVPNKSMHSPGGSLLWNGIETGARPKKQSLDWWHEDVSMLKLPLFRRVILTTEKRGLKPEIIAGVLLCFAQRYLPGLNKRHGSREGSNSKSELLTSTSVPEDERRVILETIENLLPVRRAGVPTKFLSGLLRSSILLDASPHCRSNIERRIGLQLEQASLDDILIPNLTHNLETLYDIDCVQRILDHFLDQSTRQLSPQGSDVDGNMSHQSPSSTPMISVSKLLDRYIVEVAPDVNLKLPKFYSLIEALPDFARTSDDGLYHAIDIYLKAHPWLKEDERDQLCRLMDFQKLSPEACTHAAQNERLPLRTIIQVLFFEQLQIRTDIASCFLVSDHSYHLPHSSAHGALTSEFIPREDFAGTIRNNNALKVDIDRMKSRVNDLERECSGMRNELQKLGNVRDQGQGAPKFIGGRFRSYICRTNDGELRSQTHAKNRRSNAVLHLNTSTVHNSSQDNTS</sequence>
<evidence type="ECO:0000259" key="4">
    <source>
        <dbReference type="PROSITE" id="PS50097"/>
    </source>
</evidence>
<evidence type="ECO:0000256" key="2">
    <source>
        <dbReference type="ARBA" id="ARBA00022786"/>
    </source>
</evidence>
<dbReference type="InterPro" id="IPR000210">
    <property type="entry name" value="BTB/POZ_dom"/>
</dbReference>
<evidence type="ECO:0000313" key="7">
    <source>
        <dbReference type="Proteomes" id="UP000825935"/>
    </source>
</evidence>
<accession>A0A8T2UHK6</accession>
<keyword evidence="3" id="KW-0175">Coiled coil</keyword>
<dbReference type="Pfam" id="PF00651">
    <property type="entry name" value="BTB"/>
    <property type="match status" value="1"/>
</dbReference>
<feature type="domain" description="NPH3" evidence="5">
    <location>
        <begin position="231"/>
        <end position="520"/>
    </location>
</feature>
<dbReference type="Proteomes" id="UP000825935">
    <property type="component" value="Chromosome 7"/>
</dbReference>
<dbReference type="EMBL" id="CM035412">
    <property type="protein sequence ID" value="KAH7433356.1"/>
    <property type="molecule type" value="Genomic_DNA"/>
</dbReference>
<dbReference type="SUPFAM" id="SSF54695">
    <property type="entry name" value="POZ domain"/>
    <property type="match status" value="1"/>
</dbReference>
<comment type="caution">
    <text evidence="6">The sequence shown here is derived from an EMBL/GenBank/DDBJ whole genome shotgun (WGS) entry which is preliminary data.</text>
</comment>
<evidence type="ECO:0000256" key="3">
    <source>
        <dbReference type="SAM" id="Coils"/>
    </source>
</evidence>
<dbReference type="InterPro" id="IPR011333">
    <property type="entry name" value="SKP1/BTB/POZ_sf"/>
</dbReference>
<gene>
    <name evidence="6" type="ORF">KP509_07G064900</name>
</gene>
<dbReference type="OrthoDB" id="624345at2759"/>
<feature type="coiled-coil region" evidence="3">
    <location>
        <begin position="564"/>
        <end position="598"/>
    </location>
</feature>
<name>A0A8T2UHK6_CERRI</name>
<dbReference type="Pfam" id="PF03000">
    <property type="entry name" value="NPH3"/>
    <property type="match status" value="1"/>
</dbReference>
<evidence type="ECO:0000256" key="1">
    <source>
        <dbReference type="ARBA" id="ARBA00004906"/>
    </source>
</evidence>
<proteinExistence type="predicted"/>
<protein>
    <recommendedName>
        <fullName evidence="8">Phototropic-responsive NPH3 family protein</fullName>
    </recommendedName>
</protein>
<keyword evidence="2" id="KW-0833">Ubl conjugation pathway</keyword>
<dbReference type="InterPro" id="IPR043454">
    <property type="entry name" value="NPH3/RPT2-like"/>
</dbReference>
<reference evidence="6" key="1">
    <citation type="submission" date="2021-08" db="EMBL/GenBank/DDBJ databases">
        <title>WGS assembly of Ceratopteris richardii.</title>
        <authorList>
            <person name="Marchant D.B."/>
            <person name="Chen G."/>
            <person name="Jenkins J."/>
            <person name="Shu S."/>
            <person name="Leebens-Mack J."/>
            <person name="Grimwood J."/>
            <person name="Schmutz J."/>
            <person name="Soltis P."/>
            <person name="Soltis D."/>
            <person name="Chen Z.-H."/>
        </authorList>
    </citation>
    <scope>NUCLEOTIDE SEQUENCE</scope>
    <source>
        <strain evidence="6">Whitten #5841</strain>
        <tissue evidence="6">Leaf</tissue>
    </source>
</reference>
<organism evidence="6 7">
    <name type="scientific">Ceratopteris richardii</name>
    <name type="common">Triangle waterfern</name>
    <dbReference type="NCBI Taxonomy" id="49495"/>
    <lineage>
        <taxon>Eukaryota</taxon>
        <taxon>Viridiplantae</taxon>
        <taxon>Streptophyta</taxon>
        <taxon>Embryophyta</taxon>
        <taxon>Tracheophyta</taxon>
        <taxon>Polypodiopsida</taxon>
        <taxon>Polypodiidae</taxon>
        <taxon>Polypodiales</taxon>
        <taxon>Pteridineae</taxon>
        <taxon>Pteridaceae</taxon>
        <taxon>Parkerioideae</taxon>
        <taxon>Ceratopteris</taxon>
    </lineage>
</organism>
<evidence type="ECO:0000313" key="6">
    <source>
        <dbReference type="EMBL" id="KAH7433356.1"/>
    </source>
</evidence>
<feature type="domain" description="BTB" evidence="4">
    <location>
        <begin position="48"/>
        <end position="118"/>
    </location>
</feature>
<dbReference type="SMART" id="SM00225">
    <property type="entry name" value="BTB"/>
    <property type="match status" value="1"/>
</dbReference>
<evidence type="ECO:0000259" key="5">
    <source>
        <dbReference type="PROSITE" id="PS51649"/>
    </source>
</evidence>
<evidence type="ECO:0008006" key="8">
    <source>
        <dbReference type="Google" id="ProtNLM"/>
    </source>
</evidence>
<comment type="pathway">
    <text evidence="1">Protein modification; protein ubiquitination.</text>
</comment>
<dbReference type="PROSITE" id="PS50097">
    <property type="entry name" value="BTB"/>
    <property type="match status" value="1"/>
</dbReference>
<dbReference type="InterPro" id="IPR027356">
    <property type="entry name" value="NPH3_dom"/>
</dbReference>
<dbReference type="OMA" id="CCLQAHS"/>
<dbReference type="Gene3D" id="3.30.710.10">
    <property type="entry name" value="Potassium Channel Kv1.1, Chain A"/>
    <property type="match status" value="1"/>
</dbReference>
<dbReference type="AlphaFoldDB" id="A0A8T2UHK6"/>